<evidence type="ECO:0000313" key="1">
    <source>
        <dbReference type="EMBL" id="GIY58587.1"/>
    </source>
</evidence>
<sequence length="100" mass="11439">MRSYHQAAQGYSILKVNFGFGKMFSVRCRATAVQDTDYVDKFHDAHLPSRRTFWDPTHTGTYSEVSADAHLSEIKYAITALPRIPRRLTTHLTLILLLSQ</sequence>
<keyword evidence="2" id="KW-1185">Reference proteome</keyword>
<name>A0AAV4ULH8_CAEEX</name>
<proteinExistence type="predicted"/>
<dbReference type="AlphaFoldDB" id="A0AAV4ULH8"/>
<organism evidence="1 2">
    <name type="scientific">Caerostris extrusa</name>
    <name type="common">Bark spider</name>
    <name type="synonym">Caerostris bankana</name>
    <dbReference type="NCBI Taxonomy" id="172846"/>
    <lineage>
        <taxon>Eukaryota</taxon>
        <taxon>Metazoa</taxon>
        <taxon>Ecdysozoa</taxon>
        <taxon>Arthropoda</taxon>
        <taxon>Chelicerata</taxon>
        <taxon>Arachnida</taxon>
        <taxon>Araneae</taxon>
        <taxon>Araneomorphae</taxon>
        <taxon>Entelegynae</taxon>
        <taxon>Araneoidea</taxon>
        <taxon>Araneidae</taxon>
        <taxon>Caerostris</taxon>
    </lineage>
</organism>
<comment type="caution">
    <text evidence="1">The sequence shown here is derived from an EMBL/GenBank/DDBJ whole genome shotgun (WGS) entry which is preliminary data.</text>
</comment>
<accession>A0AAV4ULH8</accession>
<evidence type="ECO:0000313" key="2">
    <source>
        <dbReference type="Proteomes" id="UP001054945"/>
    </source>
</evidence>
<reference evidence="1 2" key="1">
    <citation type="submission" date="2021-06" db="EMBL/GenBank/DDBJ databases">
        <title>Caerostris extrusa draft genome.</title>
        <authorList>
            <person name="Kono N."/>
            <person name="Arakawa K."/>
        </authorList>
    </citation>
    <scope>NUCLEOTIDE SEQUENCE [LARGE SCALE GENOMIC DNA]</scope>
</reference>
<gene>
    <name evidence="1" type="ORF">CEXT_142531</name>
</gene>
<dbReference type="EMBL" id="BPLR01013078">
    <property type="protein sequence ID" value="GIY58587.1"/>
    <property type="molecule type" value="Genomic_DNA"/>
</dbReference>
<protein>
    <submittedName>
        <fullName evidence="1">Uncharacterized protein</fullName>
    </submittedName>
</protein>
<dbReference type="Proteomes" id="UP001054945">
    <property type="component" value="Unassembled WGS sequence"/>
</dbReference>